<evidence type="ECO:0000313" key="1">
    <source>
        <dbReference type="EMBL" id="GAB32724.1"/>
    </source>
</evidence>
<keyword evidence="2" id="KW-1185">Reference proteome</keyword>
<comment type="caution">
    <text evidence="1">The sequence shown here is derived from an EMBL/GenBank/DDBJ whole genome shotgun (WGS) entry which is preliminary data.</text>
</comment>
<evidence type="ECO:0000313" key="2">
    <source>
        <dbReference type="Proteomes" id="UP000005038"/>
    </source>
</evidence>
<gene>
    <name evidence="1" type="ORF">GOOTI_025_00040</name>
</gene>
<reference evidence="1" key="1">
    <citation type="submission" date="2012-02" db="EMBL/GenBank/DDBJ databases">
        <title>Whole genome shotgun sequence of Gordonia otitidis NBRC 100426.</title>
        <authorList>
            <person name="Yoshida I."/>
            <person name="Hosoyama A."/>
            <person name="Tsuchikane K."/>
            <person name="Katsumata H."/>
            <person name="Yamazaki S."/>
            <person name="Fujita N."/>
        </authorList>
    </citation>
    <scope>NUCLEOTIDE SEQUENCE [LARGE SCALE GENOMIC DNA]</scope>
    <source>
        <strain evidence="1">NBRC 100426</strain>
    </source>
</reference>
<accession>H5TGW6</accession>
<sequence length="55" mass="6081">MAETPSVFLPVRELQTVIGCSRTAAIRLIETGEVEGKRIGARYYVKRSALELLTS</sequence>
<evidence type="ECO:0008006" key="3">
    <source>
        <dbReference type="Google" id="ProtNLM"/>
    </source>
</evidence>
<dbReference type="EMBL" id="BAFB01000025">
    <property type="protein sequence ID" value="GAB32724.1"/>
    <property type="molecule type" value="Genomic_DNA"/>
</dbReference>
<proteinExistence type="predicted"/>
<dbReference type="Proteomes" id="UP000005038">
    <property type="component" value="Unassembled WGS sequence"/>
</dbReference>
<protein>
    <recommendedName>
        <fullName evidence="3">Helix-turn-helix domain-containing protein</fullName>
    </recommendedName>
</protein>
<organism evidence="1 2">
    <name type="scientific">Gordonia otitidis (strain DSM 44809 / CCUG 52243 / JCM 12355 / NBRC 100426 / IFM 10032)</name>
    <dbReference type="NCBI Taxonomy" id="1108044"/>
    <lineage>
        <taxon>Bacteria</taxon>
        <taxon>Bacillati</taxon>
        <taxon>Actinomycetota</taxon>
        <taxon>Actinomycetes</taxon>
        <taxon>Mycobacteriales</taxon>
        <taxon>Gordoniaceae</taxon>
        <taxon>Gordonia</taxon>
    </lineage>
</organism>
<dbReference type="STRING" id="1108044.GOOTI_025_00040"/>
<dbReference type="AlphaFoldDB" id="H5TGW6"/>
<name>H5TGW6_GORO1</name>